<proteinExistence type="predicted"/>
<accession>A0ABS8RSH7</accession>
<gene>
    <name evidence="2" type="ORF">HAX54_050414</name>
</gene>
<evidence type="ECO:0000313" key="3">
    <source>
        <dbReference type="Proteomes" id="UP000823775"/>
    </source>
</evidence>
<feature type="non-terminal residue" evidence="2">
    <location>
        <position position="1"/>
    </location>
</feature>
<feature type="non-terminal residue" evidence="2">
    <location>
        <position position="93"/>
    </location>
</feature>
<keyword evidence="3" id="KW-1185">Reference proteome</keyword>
<protein>
    <submittedName>
        <fullName evidence="2">Uncharacterized protein</fullName>
    </submittedName>
</protein>
<sequence length="93" mass="10290">TMASRADKGKKVEVASKGFKRLRKGVASSSSAQKHPLLGGLEPRPWRNMGLSGHHPRTGAWVVFAEPEECNLTLMGEFHVNWNTLYGESTKIK</sequence>
<dbReference type="Proteomes" id="UP000823775">
    <property type="component" value="Unassembled WGS sequence"/>
</dbReference>
<evidence type="ECO:0000313" key="2">
    <source>
        <dbReference type="EMBL" id="MCD7449201.1"/>
    </source>
</evidence>
<organism evidence="2 3">
    <name type="scientific">Datura stramonium</name>
    <name type="common">Jimsonweed</name>
    <name type="synonym">Common thornapple</name>
    <dbReference type="NCBI Taxonomy" id="4076"/>
    <lineage>
        <taxon>Eukaryota</taxon>
        <taxon>Viridiplantae</taxon>
        <taxon>Streptophyta</taxon>
        <taxon>Embryophyta</taxon>
        <taxon>Tracheophyta</taxon>
        <taxon>Spermatophyta</taxon>
        <taxon>Magnoliopsida</taxon>
        <taxon>eudicotyledons</taxon>
        <taxon>Gunneridae</taxon>
        <taxon>Pentapetalae</taxon>
        <taxon>asterids</taxon>
        <taxon>lamiids</taxon>
        <taxon>Solanales</taxon>
        <taxon>Solanaceae</taxon>
        <taxon>Solanoideae</taxon>
        <taxon>Datureae</taxon>
        <taxon>Datura</taxon>
    </lineage>
</organism>
<name>A0ABS8RSH7_DATST</name>
<reference evidence="2 3" key="1">
    <citation type="journal article" date="2021" name="BMC Genomics">
        <title>Datura genome reveals duplications of psychoactive alkaloid biosynthetic genes and high mutation rate following tissue culture.</title>
        <authorList>
            <person name="Rajewski A."/>
            <person name="Carter-House D."/>
            <person name="Stajich J."/>
            <person name="Litt A."/>
        </authorList>
    </citation>
    <scope>NUCLEOTIDE SEQUENCE [LARGE SCALE GENOMIC DNA]</scope>
    <source>
        <strain evidence="2">AR-01</strain>
    </source>
</reference>
<dbReference type="EMBL" id="JACEIK010000088">
    <property type="protein sequence ID" value="MCD7449201.1"/>
    <property type="molecule type" value="Genomic_DNA"/>
</dbReference>
<comment type="caution">
    <text evidence="2">The sequence shown here is derived from an EMBL/GenBank/DDBJ whole genome shotgun (WGS) entry which is preliminary data.</text>
</comment>
<evidence type="ECO:0000256" key="1">
    <source>
        <dbReference type="SAM" id="MobiDB-lite"/>
    </source>
</evidence>
<feature type="region of interest" description="Disordered" evidence="1">
    <location>
        <begin position="23"/>
        <end position="43"/>
    </location>
</feature>